<dbReference type="Proteomes" id="UP001602013">
    <property type="component" value="Unassembled WGS sequence"/>
</dbReference>
<keyword evidence="2" id="KW-0812">Transmembrane</keyword>
<evidence type="ECO:0000256" key="1">
    <source>
        <dbReference type="SAM" id="MobiDB-lite"/>
    </source>
</evidence>
<accession>A0ABW6SUQ2</accession>
<gene>
    <name evidence="4" type="ORF">ACFYXI_20065</name>
</gene>
<dbReference type="EMBL" id="JBIASD010000012">
    <property type="protein sequence ID" value="MFF3667892.1"/>
    <property type="molecule type" value="Genomic_DNA"/>
</dbReference>
<proteinExistence type="predicted"/>
<reference evidence="4 5" key="1">
    <citation type="submission" date="2024-10" db="EMBL/GenBank/DDBJ databases">
        <title>The Natural Products Discovery Center: Release of the First 8490 Sequenced Strains for Exploring Actinobacteria Biosynthetic Diversity.</title>
        <authorList>
            <person name="Kalkreuter E."/>
            <person name="Kautsar S.A."/>
            <person name="Yang D."/>
            <person name="Bader C.D."/>
            <person name="Teijaro C.N."/>
            <person name="Fluegel L."/>
            <person name="Davis C.M."/>
            <person name="Simpson J.R."/>
            <person name="Lauterbach L."/>
            <person name="Steele A.D."/>
            <person name="Gui C."/>
            <person name="Meng S."/>
            <person name="Li G."/>
            <person name="Viehrig K."/>
            <person name="Ye F."/>
            <person name="Su P."/>
            <person name="Kiefer A.F."/>
            <person name="Nichols A."/>
            <person name="Cepeda A.J."/>
            <person name="Yan W."/>
            <person name="Fan B."/>
            <person name="Jiang Y."/>
            <person name="Adhikari A."/>
            <person name="Zheng C.-J."/>
            <person name="Schuster L."/>
            <person name="Cowan T.M."/>
            <person name="Smanski M.J."/>
            <person name="Chevrette M.G."/>
            <person name="De Carvalho L.P.S."/>
            <person name="Shen B."/>
        </authorList>
    </citation>
    <scope>NUCLEOTIDE SEQUENCE [LARGE SCALE GENOMIC DNA]</scope>
    <source>
        <strain evidence="4 5">NPDC002173</strain>
    </source>
</reference>
<feature type="region of interest" description="Disordered" evidence="1">
    <location>
        <begin position="138"/>
        <end position="170"/>
    </location>
</feature>
<protein>
    <submittedName>
        <fullName evidence="4">DUF2510 domain-containing protein</fullName>
    </submittedName>
</protein>
<dbReference type="RefSeq" id="WP_387413139.1">
    <property type="nucleotide sequence ID" value="NZ_JBIASD010000012.1"/>
</dbReference>
<name>A0ABW6SUQ2_9ACTN</name>
<keyword evidence="2" id="KW-1133">Transmembrane helix</keyword>
<feature type="transmembrane region" description="Helical" evidence="2">
    <location>
        <begin position="105"/>
        <end position="127"/>
    </location>
</feature>
<evidence type="ECO:0000256" key="2">
    <source>
        <dbReference type="SAM" id="Phobius"/>
    </source>
</evidence>
<comment type="caution">
    <text evidence="4">The sequence shown here is derived from an EMBL/GenBank/DDBJ whole genome shotgun (WGS) entry which is preliminary data.</text>
</comment>
<evidence type="ECO:0000259" key="3">
    <source>
        <dbReference type="Pfam" id="PF10708"/>
    </source>
</evidence>
<evidence type="ECO:0000313" key="4">
    <source>
        <dbReference type="EMBL" id="MFF3667892.1"/>
    </source>
</evidence>
<feature type="compositionally biased region" description="Gly residues" evidence="1">
    <location>
        <begin position="50"/>
        <end position="77"/>
    </location>
</feature>
<sequence>MTTTPAGWYPDPYGSPLLRWWDGSQWTDATHPREQPGGAQPEAEQTVPGGAQGGSDGGFPAQGGSEGGFPTQGGGPQWGSASQTAQLPLPGFGAPPPKQSSPWPWLLGGLAVVVVLALVSAAGVFFFRVQSSDVVARPGTETTAPQLDHTVPPQETEPPQQQLTELPQPSGGRISDPVTGLSYAFPGDPWVVPKAADINNPNNQQMPQWSSGYQALSQQNFDGKNGDWVASVFAAPLPAVFPYSGPQDLRNLTSAALVAYEPAFYSPPHARRIVSNKAIKVGGRDAWLTEFEMDFTAESRRNGWKFKTEKGAFVLVDAGAGQQPAMLYISVPDNLDQSVLQQVVDSLQVS</sequence>
<evidence type="ECO:0000313" key="5">
    <source>
        <dbReference type="Proteomes" id="UP001602013"/>
    </source>
</evidence>
<feature type="compositionally biased region" description="Low complexity" evidence="1">
    <location>
        <begin position="152"/>
        <end position="169"/>
    </location>
</feature>
<organism evidence="4 5">
    <name type="scientific">Microtetraspora malaysiensis</name>
    <dbReference type="NCBI Taxonomy" id="161358"/>
    <lineage>
        <taxon>Bacteria</taxon>
        <taxon>Bacillati</taxon>
        <taxon>Actinomycetota</taxon>
        <taxon>Actinomycetes</taxon>
        <taxon>Streptosporangiales</taxon>
        <taxon>Streptosporangiaceae</taxon>
        <taxon>Microtetraspora</taxon>
    </lineage>
</organism>
<dbReference type="Pfam" id="PF10708">
    <property type="entry name" value="DUF2510"/>
    <property type="match status" value="1"/>
</dbReference>
<keyword evidence="2" id="KW-0472">Membrane</keyword>
<dbReference type="InterPro" id="IPR018929">
    <property type="entry name" value="DUF2510"/>
</dbReference>
<feature type="region of interest" description="Disordered" evidence="1">
    <location>
        <begin position="24"/>
        <end position="98"/>
    </location>
</feature>
<feature type="domain" description="DUF2510" evidence="3">
    <location>
        <begin position="6"/>
        <end position="37"/>
    </location>
</feature>
<keyword evidence="5" id="KW-1185">Reference proteome</keyword>